<dbReference type="Gene3D" id="3.40.50.720">
    <property type="entry name" value="NAD(P)-binding Rossmann-like Domain"/>
    <property type="match status" value="1"/>
</dbReference>
<dbReference type="RefSeq" id="XP_033391547.1">
    <property type="nucleotide sequence ID" value="XM_033545877.1"/>
</dbReference>
<evidence type="ECO:0000313" key="3">
    <source>
        <dbReference type="Proteomes" id="UP000799438"/>
    </source>
</evidence>
<dbReference type="PANTHER" id="PTHR43544:SF26">
    <property type="entry name" value="SHORT CHAIN DEHYDROGENASE_REDUCTASE FAMILY OXIDOREDUCTASE (JCVI)"/>
    <property type="match status" value="1"/>
</dbReference>
<dbReference type="GO" id="GO:0005737">
    <property type="term" value="C:cytoplasm"/>
    <property type="evidence" value="ECO:0007669"/>
    <property type="project" value="TreeGrafter"/>
</dbReference>
<dbReference type="InterPro" id="IPR036291">
    <property type="entry name" value="NAD(P)-bd_dom_sf"/>
</dbReference>
<evidence type="ECO:0000313" key="2">
    <source>
        <dbReference type="EMBL" id="KAF2135829.1"/>
    </source>
</evidence>
<organism evidence="2 3">
    <name type="scientific">Aplosporella prunicola CBS 121167</name>
    <dbReference type="NCBI Taxonomy" id="1176127"/>
    <lineage>
        <taxon>Eukaryota</taxon>
        <taxon>Fungi</taxon>
        <taxon>Dikarya</taxon>
        <taxon>Ascomycota</taxon>
        <taxon>Pezizomycotina</taxon>
        <taxon>Dothideomycetes</taxon>
        <taxon>Dothideomycetes incertae sedis</taxon>
        <taxon>Botryosphaeriales</taxon>
        <taxon>Aplosporellaceae</taxon>
        <taxon>Aplosporella</taxon>
    </lineage>
</organism>
<dbReference type="AlphaFoldDB" id="A0A6A6AV63"/>
<evidence type="ECO:0000256" key="1">
    <source>
        <dbReference type="ARBA" id="ARBA00006484"/>
    </source>
</evidence>
<evidence type="ECO:0008006" key="4">
    <source>
        <dbReference type="Google" id="ProtNLM"/>
    </source>
</evidence>
<accession>A0A6A6AV63</accession>
<keyword evidence="3" id="KW-1185">Reference proteome</keyword>
<dbReference type="PANTHER" id="PTHR43544">
    <property type="entry name" value="SHORT-CHAIN DEHYDROGENASE/REDUCTASE"/>
    <property type="match status" value="1"/>
</dbReference>
<dbReference type="Proteomes" id="UP000799438">
    <property type="component" value="Unassembled WGS sequence"/>
</dbReference>
<dbReference type="GeneID" id="54303383"/>
<sequence>MSASNTIYLITGATRGIGRGLVETYLARPSTTVVAAVRNPADSSAQSLTQLPAGSSSKLIVVRIDSLDEGSAATAVEQLANEHSITYLDVVIANAGVGTGMPKVADVKISDIDLHVRVNGYGPVILFQATLPALNKATAPKFIIISSSGGTIAGMEDICVPHASYGPSKALVNYLGRKMHFEHENITTFSIHPGWVKTEMGEFAAKLCGMDGAKITLEESVNGIASVVDNATRETTSGRFFQWNGDTLPW</sequence>
<name>A0A6A6AV63_9PEZI</name>
<dbReference type="OrthoDB" id="9876299at2759"/>
<gene>
    <name evidence="2" type="ORF">K452DRAFT_354223</name>
</gene>
<reference evidence="2" key="1">
    <citation type="journal article" date="2020" name="Stud. Mycol.">
        <title>101 Dothideomycetes genomes: a test case for predicting lifestyles and emergence of pathogens.</title>
        <authorList>
            <person name="Haridas S."/>
            <person name="Albert R."/>
            <person name="Binder M."/>
            <person name="Bloem J."/>
            <person name="Labutti K."/>
            <person name="Salamov A."/>
            <person name="Andreopoulos B."/>
            <person name="Baker S."/>
            <person name="Barry K."/>
            <person name="Bills G."/>
            <person name="Bluhm B."/>
            <person name="Cannon C."/>
            <person name="Castanera R."/>
            <person name="Culley D."/>
            <person name="Daum C."/>
            <person name="Ezra D."/>
            <person name="Gonzalez J."/>
            <person name="Henrissat B."/>
            <person name="Kuo A."/>
            <person name="Liang C."/>
            <person name="Lipzen A."/>
            <person name="Lutzoni F."/>
            <person name="Magnuson J."/>
            <person name="Mondo S."/>
            <person name="Nolan M."/>
            <person name="Ohm R."/>
            <person name="Pangilinan J."/>
            <person name="Park H.-J."/>
            <person name="Ramirez L."/>
            <person name="Alfaro M."/>
            <person name="Sun H."/>
            <person name="Tritt A."/>
            <person name="Yoshinaga Y."/>
            <person name="Zwiers L.-H."/>
            <person name="Turgeon B."/>
            <person name="Goodwin S."/>
            <person name="Spatafora J."/>
            <person name="Crous P."/>
            <person name="Grigoriev I."/>
        </authorList>
    </citation>
    <scope>NUCLEOTIDE SEQUENCE</scope>
    <source>
        <strain evidence="2">CBS 121167</strain>
    </source>
</reference>
<dbReference type="InterPro" id="IPR002347">
    <property type="entry name" value="SDR_fam"/>
</dbReference>
<protein>
    <recommendedName>
        <fullName evidence="4">NAD(P)-binding protein</fullName>
    </recommendedName>
</protein>
<proteinExistence type="inferred from homology"/>
<dbReference type="PRINTS" id="PR00081">
    <property type="entry name" value="GDHRDH"/>
</dbReference>
<dbReference type="SUPFAM" id="SSF51735">
    <property type="entry name" value="NAD(P)-binding Rossmann-fold domains"/>
    <property type="match status" value="1"/>
</dbReference>
<dbReference type="EMBL" id="ML995549">
    <property type="protein sequence ID" value="KAF2135829.1"/>
    <property type="molecule type" value="Genomic_DNA"/>
</dbReference>
<dbReference type="Pfam" id="PF00106">
    <property type="entry name" value="adh_short"/>
    <property type="match status" value="1"/>
</dbReference>
<dbReference type="InterPro" id="IPR051468">
    <property type="entry name" value="Fungal_SecMetab_SDRs"/>
</dbReference>
<dbReference type="GO" id="GO:0016491">
    <property type="term" value="F:oxidoreductase activity"/>
    <property type="evidence" value="ECO:0007669"/>
    <property type="project" value="TreeGrafter"/>
</dbReference>
<comment type="similarity">
    <text evidence="1">Belongs to the short-chain dehydrogenases/reductases (SDR) family.</text>
</comment>
<dbReference type="CDD" id="cd05325">
    <property type="entry name" value="carb_red_sniffer_like_SDR_c"/>
    <property type="match status" value="1"/>
</dbReference>